<protein>
    <submittedName>
        <fullName evidence="1">Glycosyltransferase (Complex carbohydrate synthase)</fullName>
    </submittedName>
</protein>
<name>A0ABN3Z746_BACA1</name>
<dbReference type="SUPFAM" id="SSF53448">
    <property type="entry name" value="Nucleotide-diphospho-sugar transferases"/>
    <property type="match status" value="1"/>
</dbReference>
<reference evidence="1 2" key="1">
    <citation type="journal article" date="2011" name="Front. Microbiol.">
        <title>Genomic signatures of strain selection and enhancement in Bacillus atrophaeus var. globigii, a historical biowarfare simulant.</title>
        <authorList>
            <person name="Gibbons H.S."/>
            <person name="Broomall S.M."/>
            <person name="McNew L.A."/>
            <person name="Daligault H."/>
            <person name="Chapman C."/>
            <person name="Bruce D."/>
            <person name="Karavis M."/>
            <person name="Krepps M."/>
            <person name="McGregor P.A."/>
            <person name="Hong C."/>
            <person name="Park K.H."/>
            <person name="Akmal A."/>
            <person name="Feldman A."/>
            <person name="Lin J.S."/>
            <person name="Chang W.E."/>
            <person name="Higgs B.W."/>
            <person name="Demirev P."/>
            <person name="Lindquist J."/>
            <person name="Liem A."/>
            <person name="Fochler E."/>
            <person name="Read T.D."/>
            <person name="Tapia R."/>
            <person name="Johnson S."/>
            <person name="Bishop-Lilly K.A."/>
            <person name="Detter C."/>
            <person name="Han C."/>
            <person name="Sozhamannan S."/>
            <person name="Rosenzweig C.N."/>
            <person name="Skowronski E.W."/>
        </authorList>
    </citation>
    <scope>NUCLEOTIDE SEQUENCE [LARGE SCALE GENOMIC DNA]</scope>
    <source>
        <strain evidence="1 2">1942</strain>
    </source>
</reference>
<keyword evidence="2" id="KW-1185">Reference proteome</keyword>
<organism evidence="1 2">
    <name type="scientific">Bacillus atrophaeus (strain 1942)</name>
    <dbReference type="NCBI Taxonomy" id="720555"/>
    <lineage>
        <taxon>Bacteria</taxon>
        <taxon>Bacillati</taxon>
        <taxon>Bacillota</taxon>
        <taxon>Bacilli</taxon>
        <taxon>Bacillales</taxon>
        <taxon>Bacillaceae</taxon>
        <taxon>Bacillus</taxon>
    </lineage>
</organism>
<gene>
    <name evidence="1" type="ordered locus">BATR1942_01250</name>
</gene>
<dbReference type="Proteomes" id="UP000006867">
    <property type="component" value="Chromosome"/>
</dbReference>
<evidence type="ECO:0000313" key="1">
    <source>
        <dbReference type="EMBL" id="ADP31208.1"/>
    </source>
</evidence>
<evidence type="ECO:0000313" key="2">
    <source>
        <dbReference type="Proteomes" id="UP000006867"/>
    </source>
</evidence>
<dbReference type="RefSeq" id="WP_003328358.1">
    <property type="nucleotide sequence ID" value="NC_014639.1"/>
</dbReference>
<dbReference type="GeneID" id="92915932"/>
<proteinExistence type="predicted"/>
<accession>A0ABN3Z746</accession>
<sequence length="311" mass="37333">MSKFHFTTIVSRTHIFKLMPMIHSLHEHCSDFHLHVLCIDQEAYQLLRHVPWEHVTLTQLHEMEDPELLEAKGNRTFHEYCWTLKPAFLFYVMNKRRDAEYFAHMDTDLYFFSDPGQIFAEKPEASLFLTDHRNSERFMSYYERTGQFNTGFVGSRNVKEAYEAVWQWRQDCIAHCTVDMDEERKTYGDQRYVEKWPRQFKNVHVVTSIGANAALWNIENYKVTLENDNVYLNGTPLMFYHFSGFTLITEKEFNLCWYYHIDDKAVIDFIYLPYTLNLARWIEEIQRAFPNFKAGFIPKYAVPDTHFYKIE</sequence>
<dbReference type="EMBL" id="CP002207">
    <property type="protein sequence ID" value="ADP31208.1"/>
    <property type="molecule type" value="Genomic_DNA"/>
</dbReference>
<dbReference type="InterPro" id="IPR029044">
    <property type="entry name" value="Nucleotide-diphossugar_trans"/>
</dbReference>